<feature type="domain" description="SpaA-like prealbumin fold" evidence="11">
    <location>
        <begin position="191"/>
        <end position="245"/>
    </location>
</feature>
<dbReference type="InterPro" id="IPR013783">
    <property type="entry name" value="Ig-like_fold"/>
</dbReference>
<gene>
    <name evidence="12" type="ORF">SAMN03080599_00212</name>
</gene>
<feature type="domain" description="SpaA-like prealbumin fold" evidence="11">
    <location>
        <begin position="557"/>
        <end position="604"/>
    </location>
</feature>
<evidence type="ECO:0000256" key="4">
    <source>
        <dbReference type="ARBA" id="ARBA00022525"/>
    </source>
</evidence>
<feature type="domain" description="SpaA-like prealbumin fold" evidence="11">
    <location>
        <begin position="299"/>
        <end position="360"/>
    </location>
</feature>
<evidence type="ECO:0000259" key="10">
    <source>
        <dbReference type="Pfam" id="PF17210"/>
    </source>
</evidence>
<dbReference type="Proteomes" id="UP000199208">
    <property type="component" value="Unassembled WGS sequence"/>
</dbReference>
<dbReference type="SUPFAM" id="SSF117074">
    <property type="entry name" value="Hypothetical protein PA1324"/>
    <property type="match status" value="3"/>
</dbReference>
<organism evidence="12 13">
    <name type="scientific">Acidaminobacter hydrogenoformans DSM 2784</name>
    <dbReference type="NCBI Taxonomy" id="1120920"/>
    <lineage>
        <taxon>Bacteria</taxon>
        <taxon>Bacillati</taxon>
        <taxon>Bacillota</taxon>
        <taxon>Clostridia</taxon>
        <taxon>Peptostreptococcales</taxon>
        <taxon>Acidaminobacteraceae</taxon>
        <taxon>Acidaminobacter</taxon>
    </lineage>
</organism>
<dbReference type="Pfam" id="PF17210">
    <property type="entry name" value="SdrD_B"/>
    <property type="match status" value="1"/>
</dbReference>
<keyword evidence="6" id="KW-0572">Peptidoglycan-anchor</keyword>
<evidence type="ECO:0000256" key="5">
    <source>
        <dbReference type="ARBA" id="ARBA00022729"/>
    </source>
</evidence>
<evidence type="ECO:0000256" key="6">
    <source>
        <dbReference type="ARBA" id="ARBA00023088"/>
    </source>
</evidence>
<evidence type="ECO:0000256" key="8">
    <source>
        <dbReference type="SAM" id="SignalP"/>
    </source>
</evidence>
<dbReference type="Pfam" id="PF00746">
    <property type="entry name" value="Gram_pos_anchor"/>
    <property type="match status" value="1"/>
</dbReference>
<dbReference type="InterPro" id="IPR041033">
    <property type="entry name" value="SpaA_PFL_dom_1"/>
</dbReference>
<dbReference type="InterPro" id="IPR019931">
    <property type="entry name" value="LPXTG_anchor"/>
</dbReference>
<keyword evidence="3" id="KW-0134">Cell wall</keyword>
<keyword evidence="13" id="KW-1185">Reference proteome</keyword>
<dbReference type="NCBIfam" id="TIGR01167">
    <property type="entry name" value="LPXTG_anchor"/>
    <property type="match status" value="1"/>
</dbReference>
<evidence type="ECO:0000259" key="11">
    <source>
        <dbReference type="Pfam" id="PF17802"/>
    </source>
</evidence>
<feature type="domain" description="Gram-positive cocci surface proteins LPxTG" evidence="9">
    <location>
        <begin position="666"/>
        <end position="693"/>
    </location>
</feature>
<evidence type="ECO:0000313" key="12">
    <source>
        <dbReference type="EMBL" id="SCZ76388.1"/>
    </source>
</evidence>
<feature type="compositionally biased region" description="Pro residues" evidence="7">
    <location>
        <begin position="507"/>
        <end position="517"/>
    </location>
</feature>
<comment type="similarity">
    <text evidence="2">Belongs to the serine-aspartate repeat-containing protein (SDr) family.</text>
</comment>
<reference evidence="12 13" key="1">
    <citation type="submission" date="2016-10" db="EMBL/GenBank/DDBJ databases">
        <authorList>
            <person name="de Groot N.N."/>
        </authorList>
    </citation>
    <scope>NUCLEOTIDE SEQUENCE [LARGE SCALE GENOMIC DNA]</scope>
    <source>
        <strain evidence="12 13">DSM 2784</strain>
    </source>
</reference>
<keyword evidence="4" id="KW-0964">Secreted</keyword>
<protein>
    <submittedName>
        <fullName evidence="12">LPXTG-motif cell wall anchor domain-containing protein</fullName>
    </submittedName>
</protein>
<feature type="region of interest" description="Disordered" evidence="7">
    <location>
        <begin position="502"/>
        <end position="533"/>
    </location>
</feature>
<dbReference type="RefSeq" id="WP_092589030.1">
    <property type="nucleotide sequence ID" value="NZ_FMWL01000001.1"/>
</dbReference>
<dbReference type="SUPFAM" id="SSF49478">
    <property type="entry name" value="Cna protein B-type domain"/>
    <property type="match status" value="1"/>
</dbReference>
<evidence type="ECO:0000256" key="3">
    <source>
        <dbReference type="ARBA" id="ARBA00022512"/>
    </source>
</evidence>
<dbReference type="Gene3D" id="2.60.40.10">
    <property type="entry name" value="Immunoglobulins"/>
    <property type="match status" value="4"/>
</dbReference>
<accession>A0A1G5RRA0</accession>
<evidence type="ECO:0000313" key="13">
    <source>
        <dbReference type="Proteomes" id="UP000199208"/>
    </source>
</evidence>
<evidence type="ECO:0000256" key="7">
    <source>
        <dbReference type="SAM" id="MobiDB-lite"/>
    </source>
</evidence>
<evidence type="ECO:0000259" key="9">
    <source>
        <dbReference type="Pfam" id="PF00746"/>
    </source>
</evidence>
<evidence type="ECO:0000256" key="2">
    <source>
        <dbReference type="ARBA" id="ARBA00007257"/>
    </source>
</evidence>
<dbReference type="STRING" id="1120920.SAMN03080599_00212"/>
<keyword evidence="5 8" id="KW-0732">Signal</keyword>
<proteinExistence type="inferred from homology"/>
<dbReference type="OrthoDB" id="1726259at2"/>
<dbReference type="AlphaFoldDB" id="A0A1G5RRA0"/>
<dbReference type="EMBL" id="FMWL01000001">
    <property type="protein sequence ID" value="SCZ76388.1"/>
    <property type="molecule type" value="Genomic_DNA"/>
</dbReference>
<feature type="domain" description="SD-repeat containing protein B" evidence="10">
    <location>
        <begin position="410"/>
        <end position="489"/>
    </location>
</feature>
<dbReference type="PANTHER" id="PTHR36108">
    <property type="entry name" value="COLOSSIN-B-RELATED"/>
    <property type="match status" value="1"/>
</dbReference>
<name>A0A1G5RRA0_9FIRM</name>
<evidence type="ECO:0000256" key="1">
    <source>
        <dbReference type="ARBA" id="ARBA00004613"/>
    </source>
</evidence>
<feature type="chain" id="PRO_5011712091" evidence="8">
    <location>
        <begin position="30"/>
        <end position="697"/>
    </location>
</feature>
<sequence>MLGMKGKVKRFLSLSMILAMLLMSVPSMAATSGEFEGTFDITAGQNTIIGEATVTIEDNMLTIDVDLDEGQEAKEYHLYILDQLPTERLTPGQAPIKDTLNPEQEDFQVGPVQIDLDDLEPGQCQDLYLMLHLAVGGETAYGGKIVDSSESESAWFGYIHIQLCEPEDPDPEVGSLTIFKFHDMNENGEFDEDDETALSGIEFEIYNEDDEEIEGSPFTTDEDGLIELTGLPIGEYFIKELSDYQITGQVIVDGLISTYVASNDITDVYIGNYFEEDEEETGSVTVWKFEDEDRDGEWDENEPALEDIEFKLFKVHYPESEVEKGEEELVTIGSGFTDENGKLVFDNLMFGDYALEEHSSYEITTPNALKNGLLEIEVHEEDGEQVIYVGNFIPDEPEEPEEPATIILYKFEDTDKDGNWDENETTLSGIGFELYGSMNDDEPVATGTTDSNGMIIFSGLEPGDYFLDELGDRTITTPVNSQGFTVILDLEADEERDIAVGNFRETTPPPPPEPPEPPRPRPRVTSNDDDDDPVEYGMLRIQKFLDSDEDGIFDDDEFEMVGITFELYDADQETLISTKVTDSDGVITFPNLEFGDYYLREVSDHKITTEGFNADGFSSSPIEIDSEDVLTITVGNVRNVVSAVVTVELPAEVEVIEDPVPLALPAELPQTGEAGVQSYYILGGLMMLAGMSLKRLR</sequence>
<dbReference type="GO" id="GO:0005576">
    <property type="term" value="C:extracellular region"/>
    <property type="evidence" value="ECO:0007669"/>
    <property type="project" value="UniProtKB-SubCell"/>
</dbReference>
<dbReference type="Pfam" id="PF17802">
    <property type="entry name" value="SpaA"/>
    <property type="match status" value="3"/>
</dbReference>
<feature type="signal peptide" evidence="8">
    <location>
        <begin position="1"/>
        <end position="29"/>
    </location>
</feature>
<comment type="subcellular location">
    <subcellularLocation>
        <location evidence="1">Secreted</location>
    </subcellularLocation>
</comment>
<dbReference type="InterPro" id="IPR033764">
    <property type="entry name" value="Sdr_B"/>
</dbReference>
<dbReference type="PANTHER" id="PTHR36108:SF13">
    <property type="entry name" value="COLOSSIN-B-RELATED"/>
    <property type="match status" value="1"/>
</dbReference>